<dbReference type="InterPro" id="IPR013525">
    <property type="entry name" value="ABC2_TM"/>
</dbReference>
<evidence type="ECO:0000313" key="8">
    <source>
        <dbReference type="EMBL" id="QEC79764.1"/>
    </source>
</evidence>
<evidence type="ECO:0000313" key="9">
    <source>
        <dbReference type="Proteomes" id="UP000321362"/>
    </source>
</evidence>
<feature type="transmembrane region" description="Helical" evidence="6">
    <location>
        <begin position="343"/>
        <end position="362"/>
    </location>
</feature>
<reference evidence="8 9" key="1">
    <citation type="journal article" date="2013" name="J. Microbiol.">
        <title>Mucilaginibacter ginsenosidivorax sp. nov., with ginsenoside converting activity isolated from sediment.</title>
        <authorList>
            <person name="Kim J.K."/>
            <person name="Choi T.E."/>
            <person name="Liu Q.M."/>
            <person name="Park H.Y."/>
            <person name="Yi T.H."/>
            <person name="Yoon M.H."/>
            <person name="Kim S.C."/>
            <person name="Im W.T."/>
        </authorList>
    </citation>
    <scope>NUCLEOTIDE SEQUENCE [LARGE SCALE GENOMIC DNA]</scope>
    <source>
        <strain evidence="8 9">KHI28</strain>
    </source>
</reference>
<keyword evidence="3 6" id="KW-0812">Transmembrane</keyword>
<evidence type="ECO:0000256" key="2">
    <source>
        <dbReference type="ARBA" id="ARBA00022475"/>
    </source>
</evidence>
<feature type="transmembrane region" description="Helical" evidence="6">
    <location>
        <begin position="175"/>
        <end position="196"/>
    </location>
</feature>
<dbReference type="SUPFAM" id="SSF53850">
    <property type="entry name" value="Periplasmic binding protein-like II"/>
    <property type="match status" value="1"/>
</dbReference>
<evidence type="ECO:0000256" key="4">
    <source>
        <dbReference type="ARBA" id="ARBA00022989"/>
    </source>
</evidence>
<accession>A0A5B8W7A5</accession>
<feature type="transmembrane region" description="Helical" evidence="6">
    <location>
        <begin position="230"/>
        <end position="250"/>
    </location>
</feature>
<evidence type="ECO:0000256" key="3">
    <source>
        <dbReference type="ARBA" id="ARBA00022692"/>
    </source>
</evidence>
<dbReference type="Gene3D" id="3.40.190.10">
    <property type="entry name" value="Periplasmic binding protein-like II"/>
    <property type="match status" value="1"/>
</dbReference>
<gene>
    <name evidence="8" type="ORF">FSB76_28815</name>
</gene>
<dbReference type="RefSeq" id="WP_147059671.1">
    <property type="nucleotide sequence ID" value="NZ_CP042437.1"/>
</dbReference>
<feature type="transmembrane region" description="Helical" evidence="6">
    <location>
        <begin position="262"/>
        <end position="280"/>
    </location>
</feature>
<feature type="transmembrane region" description="Helical" evidence="6">
    <location>
        <begin position="368"/>
        <end position="390"/>
    </location>
</feature>
<dbReference type="Pfam" id="PF12698">
    <property type="entry name" value="ABC2_membrane_3"/>
    <property type="match status" value="1"/>
</dbReference>
<dbReference type="Proteomes" id="UP000321362">
    <property type="component" value="Chromosome"/>
</dbReference>
<keyword evidence="2" id="KW-1003">Cell membrane</keyword>
<evidence type="ECO:0000256" key="5">
    <source>
        <dbReference type="ARBA" id="ARBA00023136"/>
    </source>
</evidence>
<dbReference type="GO" id="GO:0005886">
    <property type="term" value="C:plasma membrane"/>
    <property type="evidence" value="ECO:0007669"/>
    <property type="project" value="UniProtKB-SubCell"/>
</dbReference>
<keyword evidence="9" id="KW-1185">Reference proteome</keyword>
<dbReference type="EMBL" id="CP042437">
    <property type="protein sequence ID" value="QEC79764.1"/>
    <property type="molecule type" value="Genomic_DNA"/>
</dbReference>
<proteinExistence type="predicted"/>
<comment type="subcellular location">
    <subcellularLocation>
        <location evidence="1">Cell membrane</location>
        <topology evidence="1">Multi-pass membrane protein</topology>
    </subcellularLocation>
</comment>
<dbReference type="PANTHER" id="PTHR30294">
    <property type="entry name" value="MEMBRANE COMPONENT OF ABC TRANSPORTER YHHJ-RELATED"/>
    <property type="match status" value="1"/>
</dbReference>
<feature type="transmembrane region" description="Helical" evidence="6">
    <location>
        <begin position="285"/>
        <end position="304"/>
    </location>
</feature>
<evidence type="ECO:0000256" key="6">
    <source>
        <dbReference type="SAM" id="Phobius"/>
    </source>
</evidence>
<organism evidence="8 9">
    <name type="scientific">Mucilaginibacter ginsenosidivorax</name>
    <dbReference type="NCBI Taxonomy" id="862126"/>
    <lineage>
        <taxon>Bacteria</taxon>
        <taxon>Pseudomonadati</taxon>
        <taxon>Bacteroidota</taxon>
        <taxon>Sphingobacteriia</taxon>
        <taxon>Sphingobacteriales</taxon>
        <taxon>Sphingobacteriaceae</taxon>
        <taxon>Mucilaginibacter</taxon>
    </lineage>
</organism>
<evidence type="ECO:0000259" key="7">
    <source>
        <dbReference type="Pfam" id="PF12698"/>
    </source>
</evidence>
<dbReference type="AlphaFoldDB" id="A0A5B8W7A5"/>
<evidence type="ECO:0000256" key="1">
    <source>
        <dbReference type="ARBA" id="ARBA00004651"/>
    </source>
</evidence>
<dbReference type="OrthoDB" id="9768837at2"/>
<keyword evidence="4 6" id="KW-1133">Transmembrane helix</keyword>
<feature type="domain" description="ABC-2 type transporter transmembrane" evidence="7">
    <location>
        <begin position="19"/>
        <end position="390"/>
    </location>
</feature>
<dbReference type="PANTHER" id="PTHR30294:SF29">
    <property type="entry name" value="MULTIDRUG ABC TRANSPORTER PERMEASE YBHS-RELATED"/>
    <property type="match status" value="1"/>
</dbReference>
<dbReference type="KEGG" id="mgk:FSB76_28815"/>
<name>A0A5B8W7A5_9SPHI</name>
<dbReference type="GO" id="GO:0140359">
    <property type="term" value="F:ABC-type transporter activity"/>
    <property type="evidence" value="ECO:0007669"/>
    <property type="project" value="InterPro"/>
</dbReference>
<protein>
    <submittedName>
        <fullName evidence="8">ABC transporter permease</fullName>
    </submittedName>
</protein>
<keyword evidence="5 6" id="KW-0472">Membrane</keyword>
<sequence>MNKVLLIIQREYLTRVRKKSFIVMIFVVPLLILAMGAIIALVAKDSNNLSTLQIVTVVDDSKIFVDKFRDVSNIKFVVNHKDLNADKAESKKDENISTLYIPADYGKKGSVQIFSKKKSPMQLTDEIEKQMGNIAFDYNMIQHHIDTAVIHSIKRADISVKTVEITETGDKSSDLGANIAVGIACAIFIYISLFIYGGQVMRGVIEEKTSRIIEVIISSVKPFQLMLGKIIGVGLVGLTQFSAWIILSVISSKIAGHAFNTPQSFMAGIIATLSTIPFGYILGCFLFYFLTGYLLYSALFAAVGSAVDSETETQQFMFPITLPLLFTYMLSVSVLFRAPDSALAVWLSIIPFTAPVAMMVRLPFDPPAWQVALSMFMMVVGFLFTTYVAARIYRVGILMYGKKASFKELSKWFFYKE</sequence>
<dbReference type="InterPro" id="IPR051449">
    <property type="entry name" value="ABC-2_transporter_component"/>
</dbReference>
<feature type="transmembrane region" description="Helical" evidence="6">
    <location>
        <begin position="316"/>
        <end position="336"/>
    </location>
</feature>
<feature type="transmembrane region" description="Helical" evidence="6">
    <location>
        <begin position="21"/>
        <end position="43"/>
    </location>
</feature>